<reference evidence="2" key="1">
    <citation type="submission" date="2022-01" db="EMBL/GenBank/DDBJ databases">
        <title>Novel species in genus Dyadobacter.</title>
        <authorList>
            <person name="Ma C."/>
        </authorList>
    </citation>
    <scope>NUCLEOTIDE SEQUENCE</scope>
    <source>
        <strain evidence="2">CY357</strain>
    </source>
</reference>
<protein>
    <submittedName>
        <fullName evidence="2">DUF2490 domain-containing protein</fullName>
    </submittedName>
</protein>
<organism evidence="2 3">
    <name type="scientific">Dyadobacter chenhuakuii</name>
    <dbReference type="NCBI Taxonomy" id="2909339"/>
    <lineage>
        <taxon>Bacteria</taxon>
        <taxon>Pseudomonadati</taxon>
        <taxon>Bacteroidota</taxon>
        <taxon>Cytophagia</taxon>
        <taxon>Cytophagales</taxon>
        <taxon>Spirosomataceae</taxon>
        <taxon>Dyadobacter</taxon>
    </lineage>
</organism>
<feature type="chain" id="PRO_5040831533" evidence="1">
    <location>
        <begin position="21"/>
        <end position="227"/>
    </location>
</feature>
<comment type="caution">
    <text evidence="2">The sequence shown here is derived from an EMBL/GenBank/DDBJ whole genome shotgun (WGS) entry which is preliminary data.</text>
</comment>
<keyword evidence="1" id="KW-0732">Signal</keyword>
<evidence type="ECO:0000256" key="1">
    <source>
        <dbReference type="SAM" id="SignalP"/>
    </source>
</evidence>
<dbReference type="Pfam" id="PF10677">
    <property type="entry name" value="DUF2490"/>
    <property type="match status" value="1"/>
</dbReference>
<evidence type="ECO:0000313" key="2">
    <source>
        <dbReference type="EMBL" id="MCF2500461.1"/>
    </source>
</evidence>
<dbReference type="EMBL" id="JAKFFV010000012">
    <property type="protein sequence ID" value="MCF2500461.1"/>
    <property type="molecule type" value="Genomic_DNA"/>
</dbReference>
<name>A0A9X1QFH3_9BACT</name>
<dbReference type="InterPro" id="IPR019619">
    <property type="entry name" value="DUF2490"/>
</dbReference>
<feature type="signal peptide" evidence="1">
    <location>
        <begin position="1"/>
        <end position="20"/>
    </location>
</feature>
<gene>
    <name evidence="2" type="ORF">L0661_19235</name>
</gene>
<dbReference type="Proteomes" id="UP001139411">
    <property type="component" value="Unassembled WGS sequence"/>
</dbReference>
<sequence>MYRYTFNCLFLLMLPLAVLGQRNFRTGTLPQINVNIKLAPGWKLNTKLEARQIFFEREPETALSRRLRYERTDLSTVITRKISADNTVGAGYLARWDGKEFTHRLIQQFSNVQNLEVISLAHRVVTDETFRPSESPEFRARYRLGLELPLSGRQIDPREFYSKVNNEYLGIWSEGNADLEVRGLLALGYNATDSNKIELGVEYRVNEFDNPSKAQQFWLTIGWFVSI</sequence>
<evidence type="ECO:0000313" key="3">
    <source>
        <dbReference type="Proteomes" id="UP001139411"/>
    </source>
</evidence>
<proteinExistence type="predicted"/>
<dbReference type="AlphaFoldDB" id="A0A9X1QFH3"/>
<accession>A0A9X1QFH3</accession>
<dbReference type="RefSeq" id="WP_235178828.1">
    <property type="nucleotide sequence ID" value="NZ_JAKFFV010000012.1"/>
</dbReference>